<dbReference type="SMART" id="SM00175">
    <property type="entry name" value="RAB"/>
    <property type="match status" value="1"/>
</dbReference>
<dbReference type="InterPro" id="IPR027417">
    <property type="entry name" value="P-loop_NTPase"/>
</dbReference>
<dbReference type="GO" id="GO:0003924">
    <property type="term" value="F:GTPase activity"/>
    <property type="evidence" value="ECO:0007669"/>
    <property type="project" value="InterPro"/>
</dbReference>
<dbReference type="PROSITE" id="PS51421">
    <property type="entry name" value="RAS"/>
    <property type="match status" value="1"/>
</dbReference>
<evidence type="ECO:0000313" key="2">
    <source>
        <dbReference type="EMBL" id="OHS93427.1"/>
    </source>
</evidence>
<gene>
    <name evidence="2" type="ORF">TRFO_11860</name>
</gene>
<dbReference type="RefSeq" id="XP_068346564.1">
    <property type="nucleotide sequence ID" value="XM_068496275.1"/>
</dbReference>
<keyword evidence="3" id="KW-1185">Reference proteome</keyword>
<dbReference type="GeneID" id="94830979"/>
<dbReference type="SMART" id="SM00173">
    <property type="entry name" value="RAS"/>
    <property type="match status" value="1"/>
</dbReference>
<dbReference type="InterPro" id="IPR005225">
    <property type="entry name" value="Small_GTP-bd"/>
</dbReference>
<dbReference type="SUPFAM" id="SSF52540">
    <property type="entry name" value="P-loop containing nucleoside triphosphate hydrolases"/>
    <property type="match status" value="1"/>
</dbReference>
<dbReference type="EMBL" id="MLAK01001404">
    <property type="protein sequence ID" value="OHS93427.1"/>
    <property type="molecule type" value="Genomic_DNA"/>
</dbReference>
<dbReference type="InterPro" id="IPR001806">
    <property type="entry name" value="Small_GTPase"/>
</dbReference>
<evidence type="ECO:0000256" key="1">
    <source>
        <dbReference type="ARBA" id="ARBA00022741"/>
    </source>
</evidence>
<protein>
    <submittedName>
        <fullName evidence="2">Ras-related protein RABH1c</fullName>
    </submittedName>
</protein>
<dbReference type="PANTHER" id="PTHR47978">
    <property type="match status" value="1"/>
</dbReference>
<reference evidence="2" key="1">
    <citation type="submission" date="2016-10" db="EMBL/GenBank/DDBJ databases">
        <authorList>
            <person name="Benchimol M."/>
            <person name="Almeida L.G."/>
            <person name="Vasconcelos A.T."/>
            <person name="Perreira-Neves A."/>
            <person name="Rosa I.A."/>
            <person name="Tasca T."/>
            <person name="Bogo M.R."/>
            <person name="de Souza W."/>
        </authorList>
    </citation>
    <scope>NUCLEOTIDE SEQUENCE [LARGE SCALE GENOMIC DNA]</scope>
    <source>
        <strain evidence="2">K</strain>
    </source>
</reference>
<sequence length="200" mass="22503">MHTGRSDETHTKVVICGSSSVGKTTLLQRILKKDISSTPSETMGVGFASIIYIHENRELPLNLWDTAGQEAFRSLVNIYFRNTEIAILVFDITVIQSFNDINRWIQEMNANCGDSQPDFILVGNKSDLKDNRALTIQQITDFAKSNNMSYFEVSAVENTGIEELMKEIGSLAVHHKDAIREMLDKTQNIDVPSEDKKKCC</sequence>
<organism evidence="2 3">
    <name type="scientific">Tritrichomonas foetus</name>
    <dbReference type="NCBI Taxonomy" id="1144522"/>
    <lineage>
        <taxon>Eukaryota</taxon>
        <taxon>Metamonada</taxon>
        <taxon>Parabasalia</taxon>
        <taxon>Tritrichomonadida</taxon>
        <taxon>Tritrichomonadidae</taxon>
        <taxon>Tritrichomonas</taxon>
    </lineage>
</organism>
<dbReference type="PROSITE" id="PS51419">
    <property type="entry name" value="RAB"/>
    <property type="match status" value="1"/>
</dbReference>
<dbReference type="FunFam" id="3.40.50.300:FF:001462">
    <property type="entry name" value="Small GTP-binding protein, putative"/>
    <property type="match status" value="1"/>
</dbReference>
<accession>A0A1J4J6Z5</accession>
<dbReference type="SMART" id="SM00174">
    <property type="entry name" value="RHO"/>
    <property type="match status" value="1"/>
</dbReference>
<dbReference type="CDD" id="cd00154">
    <property type="entry name" value="Rab"/>
    <property type="match status" value="1"/>
</dbReference>
<dbReference type="PRINTS" id="PR00449">
    <property type="entry name" value="RASTRNSFRMNG"/>
</dbReference>
<dbReference type="NCBIfam" id="TIGR00231">
    <property type="entry name" value="small_GTP"/>
    <property type="match status" value="1"/>
</dbReference>
<dbReference type="OrthoDB" id="8954335at2759"/>
<dbReference type="SMART" id="SM00176">
    <property type="entry name" value="RAN"/>
    <property type="match status" value="1"/>
</dbReference>
<comment type="caution">
    <text evidence="2">The sequence shown here is derived from an EMBL/GenBank/DDBJ whole genome shotgun (WGS) entry which is preliminary data.</text>
</comment>
<dbReference type="VEuPathDB" id="TrichDB:TRFO_11860"/>
<dbReference type="Proteomes" id="UP000179807">
    <property type="component" value="Unassembled WGS sequence"/>
</dbReference>
<dbReference type="Gene3D" id="3.40.50.300">
    <property type="entry name" value="P-loop containing nucleotide triphosphate hydrolases"/>
    <property type="match status" value="1"/>
</dbReference>
<keyword evidence="1" id="KW-0547">Nucleotide-binding</keyword>
<proteinExistence type="predicted"/>
<evidence type="ECO:0000313" key="3">
    <source>
        <dbReference type="Proteomes" id="UP000179807"/>
    </source>
</evidence>
<dbReference type="GO" id="GO:0005525">
    <property type="term" value="F:GTP binding"/>
    <property type="evidence" value="ECO:0007669"/>
    <property type="project" value="InterPro"/>
</dbReference>
<dbReference type="Pfam" id="PF00071">
    <property type="entry name" value="Ras"/>
    <property type="match status" value="1"/>
</dbReference>
<dbReference type="AlphaFoldDB" id="A0A1J4J6Z5"/>
<name>A0A1J4J6Z5_9EUKA</name>